<feature type="transmembrane region" description="Helical" evidence="1">
    <location>
        <begin position="151"/>
        <end position="169"/>
    </location>
</feature>
<keyword evidence="1" id="KW-0472">Membrane</keyword>
<feature type="chain" id="PRO_5025487011" evidence="2">
    <location>
        <begin position="26"/>
        <end position="253"/>
    </location>
</feature>
<sequence length="253" mass="28178">MADPVANSIAGVSLLLSLTSSIVSAGYDIERAIRNEWELTRSLNWRADNNSLKHMIQVCEEILEGSTKLPGNLGGHRSNHTSANLVQSCENQEKDTGTLVDTCRKVVHYCWHDVWATEPILRKFVNWATHIGDSALHQTRLRIPEMLRRPSPSTLLVSWLILALAVAAYHETHPGNMRRKALLLGSLFIALLIGVVEGSGTSTVLLTDLPWCLSLGILLDMIVHRLLVVAPIRAIQETGTKEEEYHMMEKGIY</sequence>
<dbReference type="AlphaFoldDB" id="A0A6A6AMI0"/>
<accession>A0A6A6AMI0</accession>
<protein>
    <submittedName>
        <fullName evidence="3">Uncharacterized protein</fullName>
    </submittedName>
</protein>
<organism evidence="3 4">
    <name type="scientific">Dothidotthia symphoricarpi CBS 119687</name>
    <dbReference type="NCBI Taxonomy" id="1392245"/>
    <lineage>
        <taxon>Eukaryota</taxon>
        <taxon>Fungi</taxon>
        <taxon>Dikarya</taxon>
        <taxon>Ascomycota</taxon>
        <taxon>Pezizomycotina</taxon>
        <taxon>Dothideomycetes</taxon>
        <taxon>Pleosporomycetidae</taxon>
        <taxon>Pleosporales</taxon>
        <taxon>Dothidotthiaceae</taxon>
        <taxon>Dothidotthia</taxon>
    </lineage>
</organism>
<dbReference type="GeneID" id="54406957"/>
<reference evidence="3" key="1">
    <citation type="journal article" date="2020" name="Stud. Mycol.">
        <title>101 Dothideomycetes genomes: a test case for predicting lifestyles and emergence of pathogens.</title>
        <authorList>
            <person name="Haridas S."/>
            <person name="Albert R."/>
            <person name="Binder M."/>
            <person name="Bloem J."/>
            <person name="Labutti K."/>
            <person name="Salamov A."/>
            <person name="Andreopoulos B."/>
            <person name="Baker S."/>
            <person name="Barry K."/>
            <person name="Bills G."/>
            <person name="Bluhm B."/>
            <person name="Cannon C."/>
            <person name="Castanera R."/>
            <person name="Culley D."/>
            <person name="Daum C."/>
            <person name="Ezra D."/>
            <person name="Gonzalez J."/>
            <person name="Henrissat B."/>
            <person name="Kuo A."/>
            <person name="Liang C."/>
            <person name="Lipzen A."/>
            <person name="Lutzoni F."/>
            <person name="Magnuson J."/>
            <person name="Mondo S."/>
            <person name="Nolan M."/>
            <person name="Ohm R."/>
            <person name="Pangilinan J."/>
            <person name="Park H.-J."/>
            <person name="Ramirez L."/>
            <person name="Alfaro M."/>
            <person name="Sun H."/>
            <person name="Tritt A."/>
            <person name="Yoshinaga Y."/>
            <person name="Zwiers L.-H."/>
            <person name="Turgeon B."/>
            <person name="Goodwin S."/>
            <person name="Spatafora J."/>
            <person name="Crous P."/>
            <person name="Grigoriev I."/>
        </authorList>
    </citation>
    <scope>NUCLEOTIDE SEQUENCE</scope>
    <source>
        <strain evidence="3">CBS 119687</strain>
    </source>
</reference>
<keyword evidence="1" id="KW-0812">Transmembrane</keyword>
<keyword evidence="4" id="KW-1185">Reference proteome</keyword>
<evidence type="ECO:0000313" key="3">
    <source>
        <dbReference type="EMBL" id="KAF2132134.1"/>
    </source>
</evidence>
<evidence type="ECO:0000256" key="2">
    <source>
        <dbReference type="SAM" id="SignalP"/>
    </source>
</evidence>
<keyword evidence="2" id="KW-0732">Signal</keyword>
<name>A0A6A6AMI0_9PLEO</name>
<keyword evidence="1" id="KW-1133">Transmembrane helix</keyword>
<feature type="signal peptide" evidence="2">
    <location>
        <begin position="1"/>
        <end position="25"/>
    </location>
</feature>
<feature type="transmembrane region" description="Helical" evidence="1">
    <location>
        <begin position="181"/>
        <end position="198"/>
    </location>
</feature>
<dbReference type="RefSeq" id="XP_033526521.1">
    <property type="nucleotide sequence ID" value="XM_033666525.1"/>
</dbReference>
<dbReference type="OrthoDB" id="3945555at2759"/>
<gene>
    <name evidence="3" type="ORF">P153DRAFT_354780</name>
</gene>
<proteinExistence type="predicted"/>
<dbReference type="EMBL" id="ML977501">
    <property type="protein sequence ID" value="KAF2132134.1"/>
    <property type="molecule type" value="Genomic_DNA"/>
</dbReference>
<evidence type="ECO:0000256" key="1">
    <source>
        <dbReference type="SAM" id="Phobius"/>
    </source>
</evidence>
<evidence type="ECO:0000313" key="4">
    <source>
        <dbReference type="Proteomes" id="UP000799771"/>
    </source>
</evidence>
<dbReference type="Proteomes" id="UP000799771">
    <property type="component" value="Unassembled WGS sequence"/>
</dbReference>